<dbReference type="RefSeq" id="WP_156825568.1">
    <property type="nucleotide sequence ID" value="NZ_JAWNFT010000001.1"/>
</dbReference>
<dbReference type="Proteomes" id="UP001275049">
    <property type="component" value="Unassembled WGS sequence"/>
</dbReference>
<feature type="transmembrane region" description="Helical" evidence="1">
    <location>
        <begin position="125"/>
        <end position="145"/>
    </location>
</feature>
<dbReference type="GO" id="GO:0004190">
    <property type="term" value="F:aspartic-type endopeptidase activity"/>
    <property type="evidence" value="ECO:0007669"/>
    <property type="project" value="InterPro"/>
</dbReference>
<feature type="transmembrane region" description="Helical" evidence="1">
    <location>
        <begin position="181"/>
        <end position="203"/>
    </location>
</feature>
<feature type="transmembrane region" description="Helical" evidence="1">
    <location>
        <begin position="100"/>
        <end position="118"/>
    </location>
</feature>
<dbReference type="GO" id="GO:0016020">
    <property type="term" value="C:membrane"/>
    <property type="evidence" value="ECO:0007669"/>
    <property type="project" value="InterPro"/>
</dbReference>
<keyword evidence="4" id="KW-0378">Hydrolase</keyword>
<dbReference type="Pfam" id="PF01478">
    <property type="entry name" value="Peptidase_A24"/>
    <property type="match status" value="1"/>
</dbReference>
<reference evidence="4 5" key="1">
    <citation type="submission" date="2023-10" db="EMBL/GenBank/DDBJ databases">
        <title>Whole Genome based description of the genera Actinobaculum and Actinotignum reveals a complex phylogenetic relationship within the species included in the genus Actinotignum.</title>
        <authorList>
            <person name="Jensen C.S."/>
            <person name="Dargis R."/>
            <person name="Kemp M."/>
            <person name="Christensen J.J."/>
        </authorList>
    </citation>
    <scope>NUCLEOTIDE SEQUENCE</scope>
    <source>
        <strain evidence="4">SLA_B511</strain>
        <strain evidence="3 5">SLA_B974</strain>
    </source>
</reference>
<proteinExistence type="predicted"/>
<dbReference type="Proteomes" id="UP001281731">
    <property type="component" value="Unassembled WGS sequence"/>
</dbReference>
<evidence type="ECO:0000259" key="2">
    <source>
        <dbReference type="Pfam" id="PF01478"/>
    </source>
</evidence>
<evidence type="ECO:0000313" key="5">
    <source>
        <dbReference type="Proteomes" id="UP001275049"/>
    </source>
</evidence>
<accession>A0AAW9HVR2</accession>
<evidence type="ECO:0000313" key="4">
    <source>
        <dbReference type="EMBL" id="MDY5154510.1"/>
    </source>
</evidence>
<name>A0AAW9HVR2_9ACTO</name>
<dbReference type="EMBL" id="JAWNGA010000007">
    <property type="protein sequence ID" value="MDY5133079.1"/>
    <property type="molecule type" value="Genomic_DNA"/>
</dbReference>
<sequence length="248" mass="26630">MDVLRSIVDARLPPLFSCERAFRGVLSKGAASLVFICAFLCSATVFFLASCGAVFIPRYFFGNRRPGGGVLSSWNIHTTSFFSWKNSEYSLRDPPAIGTSLHYSFLVCAGVMSALLVLASHIDNILYLLPDTLTFGIALSALVYSAGAGGVVLKIGVAFLICVIGYMLSSRGIIGYGDVKLCAAVALSCGIAIFSIILCALIGSGTWGMWKIFGGKGRIHIPLGPWICSATWSHFLLFAIYMGQYNHV</sequence>
<feature type="transmembrane region" description="Helical" evidence="1">
    <location>
        <begin position="151"/>
        <end position="169"/>
    </location>
</feature>
<feature type="transmembrane region" description="Helical" evidence="1">
    <location>
        <begin position="223"/>
        <end position="242"/>
    </location>
</feature>
<comment type="caution">
    <text evidence="4">The sequence shown here is derived from an EMBL/GenBank/DDBJ whole genome shotgun (WGS) entry which is preliminary data.</text>
</comment>
<feature type="transmembrane region" description="Helical" evidence="1">
    <location>
        <begin position="30"/>
        <end position="56"/>
    </location>
</feature>
<evidence type="ECO:0000313" key="3">
    <source>
        <dbReference type="EMBL" id="MDY5133079.1"/>
    </source>
</evidence>
<keyword evidence="1" id="KW-0812">Transmembrane</keyword>
<keyword evidence="1" id="KW-0472">Membrane</keyword>
<evidence type="ECO:0000256" key="1">
    <source>
        <dbReference type="SAM" id="Phobius"/>
    </source>
</evidence>
<dbReference type="AlphaFoldDB" id="A0AAW9HVR2"/>
<gene>
    <name evidence="4" type="ORF">R6G80_02060</name>
    <name evidence="3" type="ORF">R6G86_04890</name>
</gene>
<evidence type="ECO:0000313" key="6">
    <source>
        <dbReference type="Proteomes" id="UP001281731"/>
    </source>
</evidence>
<keyword evidence="1" id="KW-1133">Transmembrane helix</keyword>
<organism evidence="4 6">
    <name type="scientific">Actinotignum urinale</name>
    <dbReference type="NCBI Taxonomy" id="190146"/>
    <lineage>
        <taxon>Bacteria</taxon>
        <taxon>Bacillati</taxon>
        <taxon>Actinomycetota</taxon>
        <taxon>Actinomycetes</taxon>
        <taxon>Actinomycetales</taxon>
        <taxon>Actinomycetaceae</taxon>
        <taxon>Actinotignum</taxon>
    </lineage>
</organism>
<keyword evidence="5" id="KW-1185">Reference proteome</keyword>
<feature type="domain" description="Prepilin type IV endopeptidase peptidase" evidence="2">
    <location>
        <begin position="111"/>
        <end position="201"/>
    </location>
</feature>
<protein>
    <submittedName>
        <fullName evidence="4">A24 family peptidase</fullName>
        <ecNumber evidence="4">3.4.23.-</ecNumber>
    </submittedName>
</protein>
<dbReference type="InterPro" id="IPR000045">
    <property type="entry name" value="Prepilin_IV_endopep_pep"/>
</dbReference>
<dbReference type="EMBL" id="JAWNGC010000002">
    <property type="protein sequence ID" value="MDY5154510.1"/>
    <property type="molecule type" value="Genomic_DNA"/>
</dbReference>
<dbReference type="EC" id="3.4.23.-" evidence="4"/>